<feature type="non-terminal residue" evidence="1">
    <location>
        <position position="1"/>
    </location>
</feature>
<proteinExistence type="predicted"/>
<dbReference type="EMBL" id="CAJVQB010002252">
    <property type="protein sequence ID" value="CAG8567756.1"/>
    <property type="molecule type" value="Genomic_DNA"/>
</dbReference>
<evidence type="ECO:0000313" key="2">
    <source>
        <dbReference type="Proteomes" id="UP000789901"/>
    </source>
</evidence>
<dbReference type="Proteomes" id="UP000789901">
    <property type="component" value="Unassembled WGS sequence"/>
</dbReference>
<protein>
    <submittedName>
        <fullName evidence="1">25465_t:CDS:1</fullName>
    </submittedName>
</protein>
<accession>A0ABN7UD90</accession>
<organism evidence="1 2">
    <name type="scientific">Gigaspora margarita</name>
    <dbReference type="NCBI Taxonomy" id="4874"/>
    <lineage>
        <taxon>Eukaryota</taxon>
        <taxon>Fungi</taxon>
        <taxon>Fungi incertae sedis</taxon>
        <taxon>Mucoromycota</taxon>
        <taxon>Glomeromycotina</taxon>
        <taxon>Glomeromycetes</taxon>
        <taxon>Diversisporales</taxon>
        <taxon>Gigasporaceae</taxon>
        <taxon>Gigaspora</taxon>
    </lineage>
</organism>
<name>A0ABN7UD90_GIGMA</name>
<sequence length="43" mass="4708">TSKVVVYILLNSSIAPNESVYAANRIHLNGFDLKPPYTDADNS</sequence>
<reference evidence="1 2" key="1">
    <citation type="submission" date="2021-06" db="EMBL/GenBank/DDBJ databases">
        <authorList>
            <person name="Kallberg Y."/>
            <person name="Tangrot J."/>
            <person name="Rosling A."/>
        </authorList>
    </citation>
    <scope>NUCLEOTIDE SEQUENCE [LARGE SCALE GENOMIC DNA]</scope>
    <source>
        <strain evidence="1 2">120-4 pot B 10/14</strain>
    </source>
</reference>
<keyword evidence="2" id="KW-1185">Reference proteome</keyword>
<evidence type="ECO:0000313" key="1">
    <source>
        <dbReference type="EMBL" id="CAG8567756.1"/>
    </source>
</evidence>
<gene>
    <name evidence="1" type="ORF">GMARGA_LOCUS5332</name>
</gene>
<comment type="caution">
    <text evidence="1">The sequence shown here is derived from an EMBL/GenBank/DDBJ whole genome shotgun (WGS) entry which is preliminary data.</text>
</comment>